<evidence type="ECO:0000256" key="2">
    <source>
        <dbReference type="ARBA" id="ARBA00022737"/>
    </source>
</evidence>
<reference evidence="4" key="1">
    <citation type="submission" date="2021-02" db="EMBL/GenBank/DDBJ databases">
        <authorList>
            <person name="Nowell W R."/>
        </authorList>
    </citation>
    <scope>NUCLEOTIDE SEQUENCE</scope>
</reference>
<dbReference type="PANTHER" id="PTHR46108:SF4">
    <property type="entry name" value="BLUE CHEESE"/>
    <property type="match status" value="1"/>
</dbReference>
<feature type="non-terminal residue" evidence="4">
    <location>
        <position position="1"/>
    </location>
</feature>
<evidence type="ECO:0000313" key="5">
    <source>
        <dbReference type="Proteomes" id="UP000681720"/>
    </source>
</evidence>
<dbReference type="InterPro" id="IPR051944">
    <property type="entry name" value="BEACH_domain_protein"/>
</dbReference>
<feature type="domain" description="BEACH" evidence="3">
    <location>
        <begin position="1"/>
        <end position="58"/>
    </location>
</feature>
<dbReference type="PROSITE" id="PS50197">
    <property type="entry name" value="BEACH"/>
    <property type="match status" value="1"/>
</dbReference>
<organism evidence="4 5">
    <name type="scientific">Rotaria magnacalcarata</name>
    <dbReference type="NCBI Taxonomy" id="392030"/>
    <lineage>
        <taxon>Eukaryota</taxon>
        <taxon>Metazoa</taxon>
        <taxon>Spiralia</taxon>
        <taxon>Gnathifera</taxon>
        <taxon>Rotifera</taxon>
        <taxon>Eurotatoria</taxon>
        <taxon>Bdelloidea</taxon>
        <taxon>Philodinida</taxon>
        <taxon>Philodinidae</taxon>
        <taxon>Rotaria</taxon>
    </lineage>
</organism>
<dbReference type="Gene3D" id="1.10.1540.10">
    <property type="entry name" value="BEACH domain"/>
    <property type="match status" value="1"/>
</dbReference>
<name>A0A8S3B699_9BILA</name>
<dbReference type="SUPFAM" id="SSF81837">
    <property type="entry name" value="BEACH domain"/>
    <property type="match status" value="1"/>
</dbReference>
<protein>
    <recommendedName>
        <fullName evidence="3">BEACH domain-containing protein</fullName>
    </recommendedName>
</protein>
<keyword evidence="2" id="KW-0677">Repeat</keyword>
<evidence type="ECO:0000313" key="4">
    <source>
        <dbReference type="EMBL" id="CAF4783654.1"/>
    </source>
</evidence>
<dbReference type="Proteomes" id="UP000681720">
    <property type="component" value="Unassembled WGS sequence"/>
</dbReference>
<proteinExistence type="predicted"/>
<dbReference type="EMBL" id="CAJOBJ010145846">
    <property type="protein sequence ID" value="CAF4783654.1"/>
    <property type="molecule type" value="Genomic_DNA"/>
</dbReference>
<dbReference type="InterPro" id="IPR000409">
    <property type="entry name" value="BEACH_dom"/>
</dbReference>
<dbReference type="PANTHER" id="PTHR46108">
    <property type="entry name" value="BLUE CHEESE"/>
    <property type="match status" value="1"/>
</dbReference>
<evidence type="ECO:0000259" key="3">
    <source>
        <dbReference type="PROSITE" id="PS50197"/>
    </source>
</evidence>
<dbReference type="Pfam" id="PF02138">
    <property type="entry name" value="Beach"/>
    <property type="match status" value="1"/>
</dbReference>
<sequence>MFHSIKDSWFSASKNNMADVKELIPEFFYLPDFLLNTNKFDLGKKQNGLALNDVILPA</sequence>
<evidence type="ECO:0000256" key="1">
    <source>
        <dbReference type="ARBA" id="ARBA00022574"/>
    </source>
</evidence>
<keyword evidence="1" id="KW-0853">WD repeat</keyword>
<comment type="caution">
    <text evidence="4">The sequence shown here is derived from an EMBL/GenBank/DDBJ whole genome shotgun (WGS) entry which is preliminary data.</text>
</comment>
<dbReference type="InterPro" id="IPR036372">
    <property type="entry name" value="BEACH_dom_sf"/>
</dbReference>
<gene>
    <name evidence="4" type="ORF">GIL414_LOCUS46452</name>
</gene>
<accession>A0A8S3B699</accession>
<dbReference type="AlphaFoldDB" id="A0A8S3B699"/>